<dbReference type="AlphaFoldDB" id="A0AAE0L783"/>
<dbReference type="Gene3D" id="3.40.50.1820">
    <property type="entry name" value="alpha/beta hydrolase"/>
    <property type="match status" value="1"/>
</dbReference>
<name>A0AAE0L783_9CHLO</name>
<feature type="domain" description="Fungal lipase-type" evidence="2">
    <location>
        <begin position="95"/>
        <end position="227"/>
    </location>
</feature>
<dbReference type="InterPro" id="IPR051218">
    <property type="entry name" value="Sec_MonoDiacylglyc_Lipase"/>
</dbReference>
<keyword evidence="1" id="KW-0732">Signal</keyword>
<accession>A0AAE0L783</accession>
<protein>
    <recommendedName>
        <fullName evidence="2">Fungal lipase-type domain-containing protein</fullName>
    </recommendedName>
</protein>
<dbReference type="InterPro" id="IPR002921">
    <property type="entry name" value="Fungal_lipase-type"/>
</dbReference>
<evidence type="ECO:0000313" key="4">
    <source>
        <dbReference type="Proteomes" id="UP001190700"/>
    </source>
</evidence>
<feature type="signal peptide" evidence="1">
    <location>
        <begin position="1"/>
        <end position="21"/>
    </location>
</feature>
<sequence>MSSRVYLRALIFAVFFVVTFARSVPLETYDQSEAERYAILAGVAYCAGTLGHGVEDWSCDACKKYPGVSATVVSNTTTDANGFVAWDPNSQRIIISFTGTDPLDIKNWIDDIGLIQTDFPCSGCKVHKGFYDAYKSIEPQVLAALAHYRQGHPGTPVAVTGHSLGAAQAVLCAFSLHLQHGITVSTMYTFGQPRVGNVEFAQAYTSQVSHNWRLTHHMDPVPHLPPNTGNIYRHNSQEVFYPDFTDLKYTVCDGSGEDPTCSDKFIMDLIVTDHWWYGNFNFLTGYTSCKF</sequence>
<dbReference type="Pfam" id="PF01764">
    <property type="entry name" value="Lipase_3"/>
    <property type="match status" value="1"/>
</dbReference>
<dbReference type="InterPro" id="IPR029058">
    <property type="entry name" value="AB_hydrolase_fold"/>
</dbReference>
<dbReference type="SUPFAM" id="SSF53474">
    <property type="entry name" value="alpha/beta-Hydrolases"/>
    <property type="match status" value="1"/>
</dbReference>
<dbReference type="EMBL" id="LGRX02007593">
    <property type="protein sequence ID" value="KAK3274666.1"/>
    <property type="molecule type" value="Genomic_DNA"/>
</dbReference>
<dbReference type="CDD" id="cd00519">
    <property type="entry name" value="Lipase_3"/>
    <property type="match status" value="1"/>
</dbReference>
<gene>
    <name evidence="3" type="ORF">CYMTET_17158</name>
</gene>
<proteinExistence type="predicted"/>
<organism evidence="3 4">
    <name type="scientific">Cymbomonas tetramitiformis</name>
    <dbReference type="NCBI Taxonomy" id="36881"/>
    <lineage>
        <taxon>Eukaryota</taxon>
        <taxon>Viridiplantae</taxon>
        <taxon>Chlorophyta</taxon>
        <taxon>Pyramimonadophyceae</taxon>
        <taxon>Pyramimonadales</taxon>
        <taxon>Pyramimonadaceae</taxon>
        <taxon>Cymbomonas</taxon>
    </lineage>
</organism>
<dbReference type="Proteomes" id="UP001190700">
    <property type="component" value="Unassembled WGS sequence"/>
</dbReference>
<feature type="chain" id="PRO_5041976827" description="Fungal lipase-type domain-containing protein" evidence="1">
    <location>
        <begin position="22"/>
        <end position="291"/>
    </location>
</feature>
<evidence type="ECO:0000259" key="2">
    <source>
        <dbReference type="Pfam" id="PF01764"/>
    </source>
</evidence>
<dbReference type="PANTHER" id="PTHR45856:SF24">
    <property type="entry name" value="FUNGAL LIPASE-LIKE DOMAIN-CONTAINING PROTEIN"/>
    <property type="match status" value="1"/>
</dbReference>
<comment type="caution">
    <text evidence="3">The sequence shown here is derived from an EMBL/GenBank/DDBJ whole genome shotgun (WGS) entry which is preliminary data.</text>
</comment>
<evidence type="ECO:0000256" key="1">
    <source>
        <dbReference type="SAM" id="SignalP"/>
    </source>
</evidence>
<evidence type="ECO:0000313" key="3">
    <source>
        <dbReference type="EMBL" id="KAK3274666.1"/>
    </source>
</evidence>
<dbReference type="GO" id="GO:0006629">
    <property type="term" value="P:lipid metabolic process"/>
    <property type="evidence" value="ECO:0007669"/>
    <property type="project" value="InterPro"/>
</dbReference>
<keyword evidence="4" id="KW-1185">Reference proteome</keyword>
<reference evidence="3 4" key="1">
    <citation type="journal article" date="2015" name="Genome Biol. Evol.">
        <title>Comparative Genomics of a Bacterivorous Green Alga Reveals Evolutionary Causalities and Consequences of Phago-Mixotrophic Mode of Nutrition.</title>
        <authorList>
            <person name="Burns J.A."/>
            <person name="Paasch A."/>
            <person name="Narechania A."/>
            <person name="Kim E."/>
        </authorList>
    </citation>
    <scope>NUCLEOTIDE SEQUENCE [LARGE SCALE GENOMIC DNA]</scope>
    <source>
        <strain evidence="3 4">PLY_AMNH</strain>
    </source>
</reference>
<dbReference type="PANTHER" id="PTHR45856">
    <property type="entry name" value="ALPHA/BETA-HYDROLASES SUPERFAMILY PROTEIN"/>
    <property type="match status" value="1"/>
</dbReference>